<sequence length="88" mass="10874">MGVVAVKRHDRAHIVFHRRRYLARRLKLARQIFGMFLHDFAEWTEKYAGRLSKWNLVCSCWLCRDPKYREGRAKEKRRWWREVEAEVL</sequence>
<organism evidence="1 2">
    <name type="scientific">Desulfofundulus australicus DSM 11792</name>
    <dbReference type="NCBI Taxonomy" id="1121425"/>
    <lineage>
        <taxon>Bacteria</taxon>
        <taxon>Bacillati</taxon>
        <taxon>Bacillota</taxon>
        <taxon>Clostridia</taxon>
        <taxon>Eubacteriales</taxon>
        <taxon>Peptococcaceae</taxon>
        <taxon>Desulfofundulus</taxon>
    </lineage>
</organism>
<dbReference type="Proteomes" id="UP000184196">
    <property type="component" value="Unassembled WGS sequence"/>
</dbReference>
<name>A0A1M4XT15_9FIRM</name>
<keyword evidence="2" id="KW-1185">Reference proteome</keyword>
<protein>
    <submittedName>
        <fullName evidence="1">Uncharacterized protein</fullName>
    </submittedName>
</protein>
<evidence type="ECO:0000313" key="1">
    <source>
        <dbReference type="EMBL" id="SHE96621.1"/>
    </source>
</evidence>
<dbReference type="AlphaFoldDB" id="A0A1M4XT15"/>
<reference evidence="2" key="1">
    <citation type="submission" date="2016-11" db="EMBL/GenBank/DDBJ databases">
        <authorList>
            <person name="Varghese N."/>
            <person name="Submissions S."/>
        </authorList>
    </citation>
    <scope>NUCLEOTIDE SEQUENCE [LARGE SCALE GENOMIC DNA]</scope>
    <source>
        <strain evidence="2">DSM 11792</strain>
    </source>
</reference>
<proteinExistence type="predicted"/>
<accession>A0A1M4XT15</accession>
<evidence type="ECO:0000313" key="2">
    <source>
        <dbReference type="Proteomes" id="UP000184196"/>
    </source>
</evidence>
<dbReference type="EMBL" id="FQUW01000012">
    <property type="protein sequence ID" value="SHE96621.1"/>
    <property type="molecule type" value="Genomic_DNA"/>
</dbReference>
<gene>
    <name evidence="1" type="ORF">SAMN02745218_01160</name>
</gene>